<dbReference type="InterPro" id="IPR045860">
    <property type="entry name" value="Snake_toxin-like_sf"/>
</dbReference>
<dbReference type="CDD" id="cd23572">
    <property type="entry name" value="TFP_LU_ECD_PINLYP_rpt2"/>
    <property type="match status" value="1"/>
</dbReference>
<dbReference type="PANTHER" id="PTHR20914">
    <property type="entry name" value="LY6/PLAUR DOMAIN-CONTAINING PROTEIN 8"/>
    <property type="match status" value="1"/>
</dbReference>
<dbReference type="PROSITE" id="PS51257">
    <property type="entry name" value="PROKAR_LIPOPROTEIN"/>
    <property type="match status" value="1"/>
</dbReference>
<comment type="subcellular location">
    <subcellularLocation>
        <location evidence="1">Secreted</location>
    </subcellularLocation>
</comment>
<dbReference type="SUPFAM" id="SSF57302">
    <property type="entry name" value="Snake toxin-like"/>
    <property type="match status" value="1"/>
</dbReference>
<dbReference type="GO" id="GO:0030154">
    <property type="term" value="P:cell differentiation"/>
    <property type="evidence" value="ECO:0007669"/>
    <property type="project" value="UniProtKB-ARBA"/>
</dbReference>
<reference evidence="6" key="1">
    <citation type="journal article" date="2013" name="Nat. Genet.">
        <title>The draft genomes of soft-shell turtle and green sea turtle yield insights into the development and evolution of the turtle-specific body plan.</title>
        <authorList>
            <person name="Wang Z."/>
            <person name="Pascual-Anaya J."/>
            <person name="Zadissa A."/>
            <person name="Li W."/>
            <person name="Niimura Y."/>
            <person name="Huang Z."/>
            <person name="Li C."/>
            <person name="White S."/>
            <person name="Xiong Z."/>
            <person name="Fang D."/>
            <person name="Wang B."/>
            <person name="Ming Y."/>
            <person name="Chen Y."/>
            <person name="Zheng Y."/>
            <person name="Kuraku S."/>
            <person name="Pignatelli M."/>
            <person name="Herrero J."/>
            <person name="Beal K."/>
            <person name="Nozawa M."/>
            <person name="Li Q."/>
            <person name="Wang J."/>
            <person name="Zhang H."/>
            <person name="Yu L."/>
            <person name="Shigenobu S."/>
            <person name="Wang J."/>
            <person name="Liu J."/>
            <person name="Flicek P."/>
            <person name="Searle S."/>
            <person name="Wang J."/>
            <person name="Kuratani S."/>
            <person name="Yin Y."/>
            <person name="Aken B."/>
            <person name="Zhang G."/>
            <person name="Irie N."/>
        </authorList>
    </citation>
    <scope>NUCLEOTIDE SEQUENCE [LARGE SCALE GENOMIC DNA]</scope>
</reference>
<dbReference type="PANTHER" id="PTHR20914:SF25">
    <property type="entry name" value="PHOSPHOLIPASE A2 INHIBITOR AND LY6_PLAUR DOMAIN-CONTAINING PROTEIN"/>
    <property type="match status" value="1"/>
</dbReference>
<dbReference type="InterPro" id="IPR016054">
    <property type="entry name" value="LY6_UPA_recep-like"/>
</dbReference>
<keyword evidence="3" id="KW-0732">Signal</keyword>
<dbReference type="AlphaFoldDB" id="M7C9Y7"/>
<keyword evidence="6" id="KW-1185">Reference proteome</keyword>
<gene>
    <name evidence="5" type="ORF">UY3_01298</name>
</gene>
<feature type="domain" description="UPAR/Ly6" evidence="4">
    <location>
        <begin position="65"/>
        <end position="100"/>
    </location>
</feature>
<feature type="signal peptide" evidence="3">
    <location>
        <begin position="1"/>
        <end position="19"/>
    </location>
</feature>
<sequence>MAARLALCLLSALLATGGCLKCEHGRSADKVCSGEPQDCAPSQTACLILTSETRIVPRAQPKPSGLQCPGCLSEGTECQANETVSCLGPENHCVYFAGSITTGPIINTVYTGGRCPICIAPGQSSCSSTETLQCEGRASQCISISGQISEDNITIPFAASGCATPNACELKKGEILNSGVFTYTIAQTECYTPSSAQRMLGPVILGSILPSLAGLLAVKFLS</sequence>
<evidence type="ECO:0000313" key="6">
    <source>
        <dbReference type="Proteomes" id="UP000031443"/>
    </source>
</evidence>
<proteinExistence type="predicted"/>
<accession>M7C9Y7</accession>
<dbReference type="InterPro" id="IPR050918">
    <property type="entry name" value="CNF-like_PLA2_Inhibitor"/>
</dbReference>
<evidence type="ECO:0000256" key="1">
    <source>
        <dbReference type="ARBA" id="ARBA00004613"/>
    </source>
</evidence>
<dbReference type="Pfam" id="PF00021">
    <property type="entry name" value="UPAR_LY6"/>
    <property type="match status" value="2"/>
</dbReference>
<dbReference type="Proteomes" id="UP000031443">
    <property type="component" value="Unassembled WGS sequence"/>
</dbReference>
<feature type="domain" description="UPAR/Ly6" evidence="4">
    <location>
        <begin position="114"/>
        <end position="180"/>
    </location>
</feature>
<feature type="chain" id="PRO_5004080818" description="UPAR/Ly6 domain-containing protein" evidence="3">
    <location>
        <begin position="20"/>
        <end position="222"/>
    </location>
</feature>
<evidence type="ECO:0000259" key="4">
    <source>
        <dbReference type="Pfam" id="PF00021"/>
    </source>
</evidence>
<evidence type="ECO:0000256" key="2">
    <source>
        <dbReference type="ARBA" id="ARBA00022525"/>
    </source>
</evidence>
<keyword evidence="2" id="KW-0964">Secreted</keyword>
<protein>
    <recommendedName>
        <fullName evidence="4">UPAR/Ly6 domain-containing protein</fullName>
    </recommendedName>
</protein>
<evidence type="ECO:0000256" key="3">
    <source>
        <dbReference type="SAM" id="SignalP"/>
    </source>
</evidence>
<name>M7C9Y7_CHEMY</name>
<dbReference type="GO" id="GO:0005576">
    <property type="term" value="C:extracellular region"/>
    <property type="evidence" value="ECO:0007669"/>
    <property type="project" value="UniProtKB-SubCell"/>
</dbReference>
<organism evidence="5 6">
    <name type="scientific">Chelonia mydas</name>
    <name type="common">Green sea-turtle</name>
    <name type="synonym">Chelonia agassizi</name>
    <dbReference type="NCBI Taxonomy" id="8469"/>
    <lineage>
        <taxon>Eukaryota</taxon>
        <taxon>Metazoa</taxon>
        <taxon>Chordata</taxon>
        <taxon>Craniata</taxon>
        <taxon>Vertebrata</taxon>
        <taxon>Euteleostomi</taxon>
        <taxon>Archelosauria</taxon>
        <taxon>Testudinata</taxon>
        <taxon>Testudines</taxon>
        <taxon>Cryptodira</taxon>
        <taxon>Durocryptodira</taxon>
        <taxon>Americhelydia</taxon>
        <taxon>Chelonioidea</taxon>
        <taxon>Cheloniidae</taxon>
        <taxon>Chelonia</taxon>
    </lineage>
</organism>
<dbReference type="Gene3D" id="2.10.60.10">
    <property type="entry name" value="CD59"/>
    <property type="match status" value="2"/>
</dbReference>
<evidence type="ECO:0000313" key="5">
    <source>
        <dbReference type="EMBL" id="EMP41458.1"/>
    </source>
</evidence>
<dbReference type="EMBL" id="KB491848">
    <property type="protein sequence ID" value="EMP41458.1"/>
    <property type="molecule type" value="Genomic_DNA"/>
</dbReference>